<dbReference type="STRING" id="1176587.A8C56_09145"/>
<evidence type="ECO:0000313" key="2">
    <source>
        <dbReference type="EMBL" id="ANH81123.1"/>
    </source>
</evidence>
<evidence type="ECO:0000313" key="3">
    <source>
        <dbReference type="Proteomes" id="UP000077667"/>
    </source>
</evidence>
<dbReference type="KEGG" id="nia:A8C56_09145"/>
<reference evidence="2 3" key="1">
    <citation type="submission" date="2016-05" db="EMBL/GenBank/DDBJ databases">
        <title>Niabella ginsenosidivorans BS26 whole genome sequencing.</title>
        <authorList>
            <person name="Im W.T."/>
            <person name="Siddiqi M.Z."/>
        </authorList>
    </citation>
    <scope>NUCLEOTIDE SEQUENCE [LARGE SCALE GENOMIC DNA]</scope>
    <source>
        <strain evidence="2 3">BS26</strain>
    </source>
</reference>
<sequence>MGFNTAKAYLEQFDKDSEIIELDTTAATVDTAAAALGVTGNEIAKSVSLYDKEGGVILIVTAGHQKIDSKKFKAQFGFKANMLAFEDVEPLTGHPPGGVCPFGVPDHVRIYLDESLKNNEYVYPACGSLNTAIKLSVGELAAIVDHKGWVNVTKSAVPG</sequence>
<dbReference type="RefSeq" id="WP_067754823.1">
    <property type="nucleotide sequence ID" value="NZ_CP015772.1"/>
</dbReference>
<dbReference type="InterPro" id="IPR007214">
    <property type="entry name" value="YbaK/aa-tRNA-synth-assoc-dom"/>
</dbReference>
<dbReference type="OrthoDB" id="9798760at2"/>
<protein>
    <recommendedName>
        <fullName evidence="1">YbaK/aminoacyl-tRNA synthetase-associated domain-containing protein</fullName>
    </recommendedName>
</protein>
<dbReference type="Pfam" id="PF04073">
    <property type="entry name" value="tRNA_edit"/>
    <property type="match status" value="1"/>
</dbReference>
<feature type="domain" description="YbaK/aminoacyl-tRNA synthetase-associated" evidence="1">
    <location>
        <begin position="26"/>
        <end position="141"/>
    </location>
</feature>
<name>A0A1A9I0T3_9BACT</name>
<dbReference type="GO" id="GO:0002161">
    <property type="term" value="F:aminoacyl-tRNA deacylase activity"/>
    <property type="evidence" value="ECO:0007669"/>
    <property type="project" value="InterPro"/>
</dbReference>
<dbReference type="PANTHER" id="PTHR30411">
    <property type="entry name" value="CYTOPLASMIC PROTEIN"/>
    <property type="match status" value="1"/>
</dbReference>
<dbReference type="AlphaFoldDB" id="A0A1A9I0T3"/>
<organism evidence="2 3">
    <name type="scientific">Niabella ginsenosidivorans</name>
    <dbReference type="NCBI Taxonomy" id="1176587"/>
    <lineage>
        <taxon>Bacteria</taxon>
        <taxon>Pseudomonadati</taxon>
        <taxon>Bacteroidota</taxon>
        <taxon>Chitinophagia</taxon>
        <taxon>Chitinophagales</taxon>
        <taxon>Chitinophagaceae</taxon>
        <taxon>Niabella</taxon>
    </lineage>
</organism>
<accession>A0A1A9I0T3</accession>
<dbReference type="SUPFAM" id="SSF55826">
    <property type="entry name" value="YbaK/ProRS associated domain"/>
    <property type="match status" value="1"/>
</dbReference>
<dbReference type="InterPro" id="IPR036754">
    <property type="entry name" value="YbaK/aa-tRNA-synt-asso_dom_sf"/>
</dbReference>
<evidence type="ECO:0000259" key="1">
    <source>
        <dbReference type="Pfam" id="PF04073"/>
    </source>
</evidence>
<keyword evidence="3" id="KW-1185">Reference proteome</keyword>
<proteinExistence type="predicted"/>
<dbReference type="Proteomes" id="UP000077667">
    <property type="component" value="Chromosome"/>
</dbReference>
<gene>
    <name evidence="2" type="ORF">A8C56_09145</name>
</gene>
<dbReference type="EMBL" id="CP015772">
    <property type="protein sequence ID" value="ANH81123.1"/>
    <property type="molecule type" value="Genomic_DNA"/>
</dbReference>
<dbReference type="CDD" id="cd04333">
    <property type="entry name" value="ProX_deacylase"/>
    <property type="match status" value="1"/>
</dbReference>
<dbReference type="Gene3D" id="3.90.960.10">
    <property type="entry name" value="YbaK/aminoacyl-tRNA synthetase-associated domain"/>
    <property type="match status" value="1"/>
</dbReference>
<dbReference type="PANTHER" id="PTHR30411:SF1">
    <property type="entry name" value="CYTOPLASMIC PROTEIN"/>
    <property type="match status" value="1"/>
</dbReference>